<reference evidence="2 3" key="1">
    <citation type="journal article" date="2020" name="Nat. Food">
        <title>A phased Vanilla planifolia genome enables genetic improvement of flavour and production.</title>
        <authorList>
            <person name="Hasing T."/>
            <person name="Tang H."/>
            <person name="Brym M."/>
            <person name="Khazi F."/>
            <person name="Huang T."/>
            <person name="Chambers A.H."/>
        </authorList>
    </citation>
    <scope>NUCLEOTIDE SEQUENCE [LARGE SCALE GENOMIC DNA]</scope>
    <source>
        <tissue evidence="2">Leaf</tissue>
    </source>
</reference>
<evidence type="ECO:0000313" key="3">
    <source>
        <dbReference type="Proteomes" id="UP000636800"/>
    </source>
</evidence>
<gene>
    <name evidence="2" type="ORF">HPP92_010255</name>
</gene>
<dbReference type="SMART" id="SM00574">
    <property type="entry name" value="POX"/>
    <property type="match status" value="1"/>
</dbReference>
<keyword evidence="3" id="KW-1185">Reference proteome</keyword>
<dbReference type="EMBL" id="JADCNL010000005">
    <property type="protein sequence ID" value="KAG0479397.1"/>
    <property type="molecule type" value="Genomic_DNA"/>
</dbReference>
<comment type="caution">
    <text evidence="2">The sequence shown here is derived from an EMBL/GenBank/DDBJ whole genome shotgun (WGS) entry which is preliminary data.</text>
</comment>
<organism evidence="2 3">
    <name type="scientific">Vanilla planifolia</name>
    <name type="common">Vanilla</name>
    <dbReference type="NCBI Taxonomy" id="51239"/>
    <lineage>
        <taxon>Eukaryota</taxon>
        <taxon>Viridiplantae</taxon>
        <taxon>Streptophyta</taxon>
        <taxon>Embryophyta</taxon>
        <taxon>Tracheophyta</taxon>
        <taxon>Spermatophyta</taxon>
        <taxon>Magnoliopsida</taxon>
        <taxon>Liliopsida</taxon>
        <taxon>Asparagales</taxon>
        <taxon>Orchidaceae</taxon>
        <taxon>Vanilloideae</taxon>
        <taxon>Vanilleae</taxon>
        <taxon>Vanilla</taxon>
    </lineage>
</organism>
<name>A0A835R4T0_VANPL</name>
<dbReference type="AlphaFoldDB" id="A0A835R4T0"/>
<proteinExistence type="predicted"/>
<protein>
    <recommendedName>
        <fullName evidence="1">POX domain-containing protein</fullName>
    </recommendedName>
</protein>
<dbReference type="Pfam" id="PF07526">
    <property type="entry name" value="POX"/>
    <property type="match status" value="1"/>
</dbReference>
<feature type="domain" description="POX" evidence="1">
    <location>
        <begin position="94"/>
        <end position="197"/>
    </location>
</feature>
<accession>A0A835R4T0</accession>
<evidence type="ECO:0000259" key="1">
    <source>
        <dbReference type="SMART" id="SM00574"/>
    </source>
</evidence>
<dbReference type="Proteomes" id="UP000636800">
    <property type="component" value="Chromosome 5"/>
</dbReference>
<sequence length="222" mass="24585">MEACSTHPQLICQCLQCVEGTQNGYGLAWLDEEGDKKDGFHSLSLSLGSHPETNCNHKQTHGKPIFESSNSPIASGQNARNECVIWADSNHEMRSFFDSVRNSRFLKPAQQLLDEAVCVSNSVAQELVQGSASRTILSDGRCHCEGKDSRMTKLVALLEELRRHQRQYFCEMGVLMTSFEEVAGTGGCRRLHSAHHASNVEALLQPGGSHNHSCKFLKRNSI</sequence>
<dbReference type="InterPro" id="IPR006563">
    <property type="entry name" value="POX_dom"/>
</dbReference>
<evidence type="ECO:0000313" key="2">
    <source>
        <dbReference type="EMBL" id="KAG0479397.1"/>
    </source>
</evidence>